<feature type="chain" id="PRO_5015158666" evidence="1">
    <location>
        <begin position="27"/>
        <end position="80"/>
    </location>
</feature>
<keyword evidence="1" id="KW-0732">Signal</keyword>
<evidence type="ECO:0000313" key="2">
    <source>
        <dbReference type="EMBL" id="MBX60389.1"/>
    </source>
</evidence>
<evidence type="ECO:0000256" key="1">
    <source>
        <dbReference type="SAM" id="SignalP"/>
    </source>
</evidence>
<protein>
    <submittedName>
        <fullName evidence="2">Uncharacterized protein</fullName>
    </submittedName>
</protein>
<accession>A0A2P2Q0E0</accession>
<dbReference type="AlphaFoldDB" id="A0A2P2Q0E0"/>
<organism evidence="2">
    <name type="scientific">Rhizophora mucronata</name>
    <name type="common">Asiatic mangrove</name>
    <dbReference type="NCBI Taxonomy" id="61149"/>
    <lineage>
        <taxon>Eukaryota</taxon>
        <taxon>Viridiplantae</taxon>
        <taxon>Streptophyta</taxon>
        <taxon>Embryophyta</taxon>
        <taxon>Tracheophyta</taxon>
        <taxon>Spermatophyta</taxon>
        <taxon>Magnoliopsida</taxon>
        <taxon>eudicotyledons</taxon>
        <taxon>Gunneridae</taxon>
        <taxon>Pentapetalae</taxon>
        <taxon>rosids</taxon>
        <taxon>fabids</taxon>
        <taxon>Malpighiales</taxon>
        <taxon>Rhizophoraceae</taxon>
        <taxon>Rhizophora</taxon>
    </lineage>
</organism>
<sequence>MSVKASSTKVVLVLFASSMSFFSCLSSFLPELSDDVKELSMEHNVLLIFFFFISSKIEPPVSVNPEIAELGHTVLTIETN</sequence>
<proteinExistence type="predicted"/>
<dbReference type="EMBL" id="GGEC01079905">
    <property type="protein sequence ID" value="MBX60389.1"/>
    <property type="molecule type" value="Transcribed_RNA"/>
</dbReference>
<reference evidence="2" key="1">
    <citation type="submission" date="2018-02" db="EMBL/GenBank/DDBJ databases">
        <title>Rhizophora mucronata_Transcriptome.</title>
        <authorList>
            <person name="Meera S.P."/>
            <person name="Sreeshan A."/>
            <person name="Augustine A."/>
        </authorList>
    </citation>
    <scope>NUCLEOTIDE SEQUENCE</scope>
    <source>
        <tissue evidence="2">Leaf</tissue>
    </source>
</reference>
<name>A0A2P2Q0E0_RHIMU</name>
<dbReference type="PROSITE" id="PS51257">
    <property type="entry name" value="PROKAR_LIPOPROTEIN"/>
    <property type="match status" value="1"/>
</dbReference>
<feature type="signal peptide" evidence="1">
    <location>
        <begin position="1"/>
        <end position="26"/>
    </location>
</feature>